<feature type="compositionally biased region" description="Low complexity" evidence="1">
    <location>
        <begin position="123"/>
        <end position="143"/>
    </location>
</feature>
<evidence type="ECO:0000313" key="3">
    <source>
        <dbReference type="Proteomes" id="UP000887566"/>
    </source>
</evidence>
<evidence type="ECO:0000256" key="2">
    <source>
        <dbReference type="SAM" id="SignalP"/>
    </source>
</evidence>
<proteinExistence type="predicted"/>
<keyword evidence="3" id="KW-1185">Reference proteome</keyword>
<sequence length="635" mass="64090">MLISIAFFYIVSVGAVDSRRIRRTIITGDVNSIATGNDTNTNTELQGVQGNGGELGVNFTSQGAANGENSITIGNNGAGSVDYQNGTSYLTNGQGNVGATGAQVAGSSNINGQVLGNNQSIDSQQHGEGSGAGQSSAGINGSATIGQDGLKSPFSTDNVQLWAGANGSESTGAEVSSGQQMSWDEIVAQMVAEANGQGANNAGANIGISANNNNGNSVSVNGVIGGTGSDVNAQANGSALLVDNMQDTNVNLHGLAAGEGSSSIDGAGQLGTSAAGTNKTLEVYGNGKADVDHGQSGAESSMEGSLNSANGGQALNHINVTAESTQKNITVSNGIAVSDQNGKTLAEGGGMAQGVGSQNSSAIMAVDTRYDNNGEASVVIQGDGTAVSHNNTSALVITADGQLLTSKGVNNTGSATSMGTASGEYNNVTGSSFLIIDNMGSNGNAYVDAIGGGKGNSDANTQAVIKLNDGLAGERNATVIGTVSAVGNETYVRSISGITDYAGMQTFTSYQNSTAKGSGTSHASTGSLISVGRKKRQLPLQDDQPSPVVQEFSIMKICPDAQTTNKNCPLFIKSYDPVTGSTSWEHIEISGLVKNLFGSPVSRLSDKGNDNSARVILAERTDERDATPVSRNSPR</sequence>
<evidence type="ECO:0000256" key="1">
    <source>
        <dbReference type="SAM" id="MobiDB-lite"/>
    </source>
</evidence>
<feature type="compositionally biased region" description="Polar residues" evidence="1">
    <location>
        <begin position="110"/>
        <end position="122"/>
    </location>
</feature>
<feature type="region of interest" description="Disordered" evidence="1">
    <location>
        <begin position="110"/>
        <end position="152"/>
    </location>
</feature>
<feature type="signal peptide" evidence="2">
    <location>
        <begin position="1"/>
        <end position="18"/>
    </location>
</feature>
<accession>A0A914X6D3</accession>
<keyword evidence="2" id="KW-0732">Signal</keyword>
<protein>
    <submittedName>
        <fullName evidence="4">Uncharacterized protein</fullName>
    </submittedName>
</protein>
<dbReference type="Proteomes" id="UP000887566">
    <property type="component" value="Unplaced"/>
</dbReference>
<organism evidence="3 4">
    <name type="scientific">Plectus sambesii</name>
    <dbReference type="NCBI Taxonomy" id="2011161"/>
    <lineage>
        <taxon>Eukaryota</taxon>
        <taxon>Metazoa</taxon>
        <taxon>Ecdysozoa</taxon>
        <taxon>Nematoda</taxon>
        <taxon>Chromadorea</taxon>
        <taxon>Plectida</taxon>
        <taxon>Plectina</taxon>
        <taxon>Plectoidea</taxon>
        <taxon>Plectidae</taxon>
        <taxon>Plectus</taxon>
    </lineage>
</organism>
<dbReference type="WBParaSite" id="PSAMB.scaffold65size88781.g1163.t1">
    <property type="protein sequence ID" value="PSAMB.scaffold65size88781.g1163.t1"/>
    <property type="gene ID" value="PSAMB.scaffold65size88781.g1163"/>
</dbReference>
<feature type="chain" id="PRO_5037586561" evidence="2">
    <location>
        <begin position="19"/>
        <end position="635"/>
    </location>
</feature>
<evidence type="ECO:0000313" key="4">
    <source>
        <dbReference type="WBParaSite" id="PSAMB.scaffold65size88781.g1163.t1"/>
    </source>
</evidence>
<dbReference type="AlphaFoldDB" id="A0A914X6D3"/>
<reference evidence="4" key="1">
    <citation type="submission" date="2022-11" db="UniProtKB">
        <authorList>
            <consortium name="WormBaseParasite"/>
        </authorList>
    </citation>
    <scope>IDENTIFICATION</scope>
</reference>
<name>A0A914X6D3_9BILA</name>